<gene>
    <name evidence="1" type="ORF">ACMU_11815</name>
</gene>
<dbReference type="OrthoDB" id="7860821at2"/>
<dbReference type="STRING" id="1454373.ACMU_11815"/>
<dbReference type="AlphaFoldDB" id="A0A037ZFY9"/>
<protein>
    <submittedName>
        <fullName evidence="1">Uncharacterized protein</fullName>
    </submittedName>
</protein>
<reference evidence="1 2" key="1">
    <citation type="submission" date="2014-03" db="EMBL/GenBank/DDBJ databases">
        <title>Draft Genome Sequence of Actibacterium mucosum KCTC 23349, a Marine Alphaproteobacterium with Complex Ionic Requirements Isolated from Mediterranean Seawater at Malvarrosa Beach, Valencia, Spain.</title>
        <authorList>
            <person name="Arahal D.R."/>
            <person name="Shao Z."/>
            <person name="Lai Q."/>
            <person name="Pujalte M.J."/>
        </authorList>
    </citation>
    <scope>NUCLEOTIDE SEQUENCE [LARGE SCALE GENOMIC DNA]</scope>
    <source>
        <strain evidence="1 2">KCTC 23349</strain>
    </source>
</reference>
<proteinExistence type="predicted"/>
<evidence type="ECO:0000313" key="2">
    <source>
        <dbReference type="Proteomes" id="UP000026249"/>
    </source>
</evidence>
<evidence type="ECO:0000313" key="1">
    <source>
        <dbReference type="EMBL" id="KAJ55375.1"/>
    </source>
</evidence>
<dbReference type="RefSeq" id="WP_051588240.1">
    <property type="nucleotide sequence ID" value="NZ_JFKE01000004.1"/>
</dbReference>
<keyword evidence="2" id="KW-1185">Reference proteome</keyword>
<accession>A0A037ZFY9</accession>
<organism evidence="1 2">
    <name type="scientific">Actibacterium mucosum KCTC 23349</name>
    <dbReference type="NCBI Taxonomy" id="1454373"/>
    <lineage>
        <taxon>Bacteria</taxon>
        <taxon>Pseudomonadati</taxon>
        <taxon>Pseudomonadota</taxon>
        <taxon>Alphaproteobacteria</taxon>
        <taxon>Rhodobacterales</taxon>
        <taxon>Roseobacteraceae</taxon>
        <taxon>Actibacterium</taxon>
    </lineage>
</organism>
<comment type="caution">
    <text evidence="1">The sequence shown here is derived from an EMBL/GenBank/DDBJ whole genome shotgun (WGS) entry which is preliminary data.</text>
</comment>
<sequence>MAIGAELERLPKIMLKGVPMGFGSFGEIGKAIARADPRVKLASSFAQVADKLYMSDEHCLMYLARRVSNAEQAQARSGWFGGRLYNRMAGENADFVELSGAVLAGAMRYSGHTVPEGLDRGQDYLLRRDYAQGLLLLFKDKAKRSGMIA</sequence>
<name>A0A037ZFY9_9RHOB</name>
<dbReference type="Proteomes" id="UP000026249">
    <property type="component" value="Unassembled WGS sequence"/>
</dbReference>
<dbReference type="EMBL" id="JFKE01000004">
    <property type="protein sequence ID" value="KAJ55375.1"/>
    <property type="molecule type" value="Genomic_DNA"/>
</dbReference>